<feature type="domain" description="FAD dependent oxidoreductase" evidence="6">
    <location>
        <begin position="9"/>
        <end position="397"/>
    </location>
</feature>
<keyword evidence="8" id="KW-1185">Reference proteome</keyword>
<dbReference type="PANTHER" id="PTHR43104:SF2">
    <property type="entry name" value="L-2-HYDROXYGLUTARATE DEHYDROGENASE, MITOCHONDRIAL"/>
    <property type="match status" value="1"/>
</dbReference>
<dbReference type="Proteomes" id="UP000006250">
    <property type="component" value="Unassembled WGS sequence"/>
</dbReference>
<dbReference type="STRING" id="596151.DesfrDRAFT_2639"/>
<name>E1JYC4_SOLFR</name>
<sequence>MMPSSTTPDFLVIGAGVVGISIARELAARHPGASVTVLEKEPDIGAHASGRNSGVIHAGFYYTADSLKARFTREGNAALKAFCAERGLPVRSCGKLVVAKNEAEVPVLDTLLARGKQNGVELSRITSREARAIEPRVKTCGAALFSPTTASIDPLQVLRAMAAAAREAGVAIETGVRYLGRSGCDVRTSAATYAPGYVVNAAGLHADTIAKDFGFSRNYHLLPFKGLYLYAAPDAPPLATHIYPVPNLANPFLGVHFTLTVDGKVKIGPTAIPCFWREQYGWLSNFDFGECREIVGRELSLFAGADFDFRRLAAEELRKQFRPYIVGLAGELATGVRVSDYRKWGRPGIRAQLVDAARRKLVMDFVIEGDARSLHVLNAVSPAFTCSIPFARHVADRIEAASR</sequence>
<dbReference type="SUPFAM" id="SSF51905">
    <property type="entry name" value="FAD/NAD(P)-binding domain"/>
    <property type="match status" value="1"/>
</dbReference>
<evidence type="ECO:0000256" key="5">
    <source>
        <dbReference type="ARBA" id="ARBA00037941"/>
    </source>
</evidence>
<dbReference type="InterPro" id="IPR006076">
    <property type="entry name" value="FAD-dep_OxRdtase"/>
</dbReference>
<dbReference type="PANTHER" id="PTHR43104">
    <property type="entry name" value="L-2-HYDROXYGLUTARATE DEHYDROGENASE, MITOCHONDRIAL"/>
    <property type="match status" value="1"/>
</dbReference>
<evidence type="ECO:0000259" key="6">
    <source>
        <dbReference type="Pfam" id="PF01266"/>
    </source>
</evidence>
<dbReference type="Gene3D" id="3.30.9.10">
    <property type="entry name" value="D-Amino Acid Oxidase, subunit A, domain 2"/>
    <property type="match status" value="1"/>
</dbReference>
<keyword evidence="4" id="KW-0560">Oxidoreductase</keyword>
<dbReference type="EMBL" id="AECZ01000017">
    <property type="protein sequence ID" value="EFL50698.1"/>
    <property type="molecule type" value="Genomic_DNA"/>
</dbReference>
<accession>E1JYC4</accession>
<proteinExistence type="inferred from homology"/>
<evidence type="ECO:0000313" key="7">
    <source>
        <dbReference type="EMBL" id="EFL50698.1"/>
    </source>
</evidence>
<dbReference type="InterPro" id="IPR036188">
    <property type="entry name" value="FAD/NAD-bd_sf"/>
</dbReference>
<dbReference type="Gene3D" id="3.50.50.60">
    <property type="entry name" value="FAD/NAD(P)-binding domain"/>
    <property type="match status" value="1"/>
</dbReference>
<dbReference type="eggNOG" id="COG0579">
    <property type="taxonomic scope" value="Bacteria"/>
</dbReference>
<comment type="caution">
    <text evidence="7">The sequence shown here is derived from an EMBL/GenBank/DDBJ whole genome shotgun (WGS) entry which is preliminary data.</text>
</comment>
<reference evidence="7 8" key="1">
    <citation type="submission" date="2010-08" db="EMBL/GenBank/DDBJ databases">
        <title>The draft genome of Desulfovibrio fructosovorans JJ.</title>
        <authorList>
            <consortium name="US DOE Joint Genome Institute (JGI-PGF)"/>
            <person name="Lucas S."/>
            <person name="Copeland A."/>
            <person name="Lapidus A."/>
            <person name="Cheng J.-F."/>
            <person name="Bruce D."/>
            <person name="Goodwin L."/>
            <person name="Pitluck S."/>
            <person name="Land M.L."/>
            <person name="Hauser L."/>
            <person name="Chang Y.-J."/>
            <person name="Jeffries C."/>
            <person name="Wall J.D."/>
            <person name="Stahl D.A."/>
            <person name="Arkin A.P."/>
            <person name="Dehal P."/>
            <person name="Stolyar S.M."/>
            <person name="Hazen T.C."/>
            <person name="Woyke T.J."/>
        </authorList>
    </citation>
    <scope>NUCLEOTIDE SEQUENCE [LARGE SCALE GENOMIC DNA]</scope>
    <source>
        <strain evidence="7 8">JJ</strain>
    </source>
</reference>
<evidence type="ECO:0000313" key="8">
    <source>
        <dbReference type="Proteomes" id="UP000006250"/>
    </source>
</evidence>
<keyword evidence="2" id="KW-0285">Flavoprotein</keyword>
<evidence type="ECO:0000256" key="4">
    <source>
        <dbReference type="ARBA" id="ARBA00023002"/>
    </source>
</evidence>
<evidence type="ECO:0000256" key="3">
    <source>
        <dbReference type="ARBA" id="ARBA00022827"/>
    </source>
</evidence>
<keyword evidence="3" id="KW-0274">FAD</keyword>
<evidence type="ECO:0000256" key="1">
    <source>
        <dbReference type="ARBA" id="ARBA00001974"/>
    </source>
</evidence>
<dbReference type="AlphaFoldDB" id="E1JYC4"/>
<evidence type="ECO:0000256" key="2">
    <source>
        <dbReference type="ARBA" id="ARBA00022630"/>
    </source>
</evidence>
<organism evidence="7 8">
    <name type="scientific">Solidesulfovibrio fructosivorans JJ]</name>
    <dbReference type="NCBI Taxonomy" id="596151"/>
    <lineage>
        <taxon>Bacteria</taxon>
        <taxon>Pseudomonadati</taxon>
        <taxon>Thermodesulfobacteriota</taxon>
        <taxon>Desulfovibrionia</taxon>
        <taxon>Desulfovibrionales</taxon>
        <taxon>Desulfovibrionaceae</taxon>
        <taxon>Solidesulfovibrio</taxon>
    </lineage>
</organism>
<dbReference type="GO" id="GO:0047545">
    <property type="term" value="F:(S)-2-hydroxyglutarate dehydrogenase activity"/>
    <property type="evidence" value="ECO:0007669"/>
    <property type="project" value="TreeGrafter"/>
</dbReference>
<protein>
    <submittedName>
        <fullName evidence="7">FAD dependent oxidoreductase</fullName>
    </submittedName>
</protein>
<gene>
    <name evidence="7" type="ORF">DesfrDRAFT_2639</name>
</gene>
<dbReference type="NCBIfam" id="NF008726">
    <property type="entry name" value="PRK11728.1"/>
    <property type="match status" value="1"/>
</dbReference>
<comment type="cofactor">
    <cofactor evidence="1">
        <name>FAD</name>
        <dbReference type="ChEBI" id="CHEBI:57692"/>
    </cofactor>
</comment>
<comment type="similarity">
    <text evidence="5">Belongs to the L2HGDH family.</text>
</comment>
<dbReference type="Pfam" id="PF01266">
    <property type="entry name" value="DAO"/>
    <property type="match status" value="1"/>
</dbReference>
<dbReference type="RefSeq" id="WP_005994571.1">
    <property type="nucleotide sequence ID" value="NZ_AECZ01000017.1"/>
</dbReference>
<dbReference type="GO" id="GO:0005737">
    <property type="term" value="C:cytoplasm"/>
    <property type="evidence" value="ECO:0007669"/>
    <property type="project" value="TreeGrafter"/>
</dbReference>